<dbReference type="Proteomes" id="UP000715965">
    <property type="component" value="Unassembled WGS sequence"/>
</dbReference>
<dbReference type="SUPFAM" id="SSF69118">
    <property type="entry name" value="AhpD-like"/>
    <property type="match status" value="1"/>
</dbReference>
<dbReference type="InterPro" id="IPR029032">
    <property type="entry name" value="AhpD-like"/>
</dbReference>
<evidence type="ECO:0000313" key="3">
    <source>
        <dbReference type="Proteomes" id="UP000715965"/>
    </source>
</evidence>
<dbReference type="PANTHER" id="PTHR35446:SF3">
    <property type="entry name" value="CMD DOMAIN-CONTAINING PROTEIN"/>
    <property type="match status" value="1"/>
</dbReference>
<keyword evidence="3" id="KW-1185">Reference proteome</keyword>
<gene>
    <name evidence="2" type="ORF">IM725_16510</name>
</gene>
<dbReference type="PANTHER" id="PTHR35446">
    <property type="entry name" value="SI:CH211-175M2.5"/>
    <property type="match status" value="1"/>
</dbReference>
<feature type="domain" description="Carboxymuconolactone decarboxylase-like" evidence="1">
    <location>
        <begin position="58"/>
        <end position="112"/>
    </location>
</feature>
<sequence length="186" mass="20007">MAYLKSLTAVDHAQAQGAQKEMLDTALKQVGFIPNMYANMANAPAVLGTYLSGYSKFRAESGFTPAEQEVVFLAVSMANGCTYCAAAHSMIADKMSGVPGPVLDAIRQGRPLPESKLAALYELTQDMVRNNGKPSQAKLDAFLRAGYTEQAILYIVLAVAVKVLSNYSNHAFGTQVDERFAAYKLG</sequence>
<dbReference type="Gene3D" id="1.20.1290.10">
    <property type="entry name" value="AhpD-like"/>
    <property type="match status" value="1"/>
</dbReference>
<evidence type="ECO:0000313" key="2">
    <source>
        <dbReference type="EMBL" id="MBE7942177.1"/>
    </source>
</evidence>
<name>A0ABR9SIK9_9BURK</name>
<accession>A0ABR9SIK9</accession>
<dbReference type="RefSeq" id="WP_193781729.1">
    <property type="nucleotide sequence ID" value="NZ_JADDOJ010000082.1"/>
</dbReference>
<evidence type="ECO:0000259" key="1">
    <source>
        <dbReference type="Pfam" id="PF02627"/>
    </source>
</evidence>
<dbReference type="EMBL" id="JADDOJ010000082">
    <property type="protein sequence ID" value="MBE7942177.1"/>
    <property type="molecule type" value="Genomic_DNA"/>
</dbReference>
<dbReference type="NCBIfam" id="TIGR00778">
    <property type="entry name" value="ahpD_dom"/>
    <property type="match status" value="1"/>
</dbReference>
<dbReference type="InterPro" id="IPR003779">
    <property type="entry name" value="CMD-like"/>
</dbReference>
<comment type="caution">
    <text evidence="2">The sequence shown here is derived from an EMBL/GenBank/DDBJ whole genome shotgun (WGS) entry which is preliminary data.</text>
</comment>
<reference evidence="2 3" key="1">
    <citation type="submission" date="2020-10" db="EMBL/GenBank/DDBJ databases">
        <title>Draft genome of Ramlibacter aquaticus LMG 30558.</title>
        <authorList>
            <person name="Props R."/>
        </authorList>
    </citation>
    <scope>NUCLEOTIDE SEQUENCE [LARGE SCALE GENOMIC DNA]</scope>
    <source>
        <strain evidence="2 3">LMG 30558</strain>
    </source>
</reference>
<dbReference type="InterPro" id="IPR004675">
    <property type="entry name" value="AhpD_core"/>
</dbReference>
<organism evidence="2 3">
    <name type="scientific">Ramlibacter aquaticus</name>
    <dbReference type="NCBI Taxonomy" id="2780094"/>
    <lineage>
        <taxon>Bacteria</taxon>
        <taxon>Pseudomonadati</taxon>
        <taxon>Pseudomonadota</taxon>
        <taxon>Betaproteobacteria</taxon>
        <taxon>Burkholderiales</taxon>
        <taxon>Comamonadaceae</taxon>
        <taxon>Ramlibacter</taxon>
    </lineage>
</organism>
<proteinExistence type="predicted"/>
<dbReference type="Pfam" id="PF02627">
    <property type="entry name" value="CMD"/>
    <property type="match status" value="1"/>
</dbReference>
<protein>
    <submittedName>
        <fullName evidence="2">Carboxymuconolactone decarboxylase family protein</fullName>
    </submittedName>
</protein>